<proteinExistence type="predicted"/>
<dbReference type="EMBL" id="RSCL01000042">
    <property type="protein sequence ID" value="RUS95291.1"/>
    <property type="molecule type" value="Genomic_DNA"/>
</dbReference>
<dbReference type="OrthoDB" id="9807502at2"/>
<evidence type="ECO:0008006" key="3">
    <source>
        <dbReference type="Google" id="ProtNLM"/>
    </source>
</evidence>
<evidence type="ECO:0000313" key="2">
    <source>
        <dbReference type="Proteomes" id="UP000271624"/>
    </source>
</evidence>
<dbReference type="AlphaFoldDB" id="A0A3S1C1G5"/>
<organism evidence="1 2">
    <name type="scientific">Dulcicalothrix desertica PCC 7102</name>
    <dbReference type="NCBI Taxonomy" id="232991"/>
    <lineage>
        <taxon>Bacteria</taxon>
        <taxon>Bacillati</taxon>
        <taxon>Cyanobacteriota</taxon>
        <taxon>Cyanophyceae</taxon>
        <taxon>Nostocales</taxon>
        <taxon>Calotrichaceae</taxon>
        <taxon>Dulcicalothrix</taxon>
    </lineage>
</organism>
<dbReference type="SUPFAM" id="SSF55909">
    <property type="entry name" value="Pentein"/>
    <property type="match status" value="1"/>
</dbReference>
<reference evidence="1" key="1">
    <citation type="submission" date="2018-12" db="EMBL/GenBank/DDBJ databases">
        <authorList>
            <person name="Will S."/>
            <person name="Neumann-Schaal M."/>
            <person name="Henke P."/>
        </authorList>
    </citation>
    <scope>NUCLEOTIDE SEQUENCE</scope>
    <source>
        <strain evidence="1">PCC 7102</strain>
    </source>
</reference>
<name>A0A3S1C1G5_9CYAN</name>
<sequence>MLHNDLNIAQSKQPGFLMNVPFSLSTEFPNNAWMLDLEPDELVIDKEKTLSQFMSLYSFMSRYAVVYLLPSVPGLQDQTYVANLGIVLPHTPEKTVVISNFYSEPRRNESEIGRDFFKLMKFSIQDAPEYFEGEADLKHIRDNVYVGAYGLRTSKNALDWFSRTFDMKVIPLLMQDEYLYHLDCCVLPLSPEHLAVCTEIVDKETLHELEKYTCIHDVSVDDAYSGLTNSIVLGKHLLCASHIQDLSPSHEDYEYEKNKIESVSSLCSSLGMEPVFFNLSEFCKSGALLSCLVMHLNRNNYIMGESLNEAGNVKVFQFESQQELVAL</sequence>
<reference evidence="1" key="2">
    <citation type="journal article" date="2019" name="Genome Biol. Evol.">
        <title>Day and night: Metabolic profiles and evolutionary relationships of six axenic non-marine cyanobacteria.</title>
        <authorList>
            <person name="Will S.E."/>
            <person name="Henke P."/>
            <person name="Boedeker C."/>
            <person name="Huang S."/>
            <person name="Brinkmann H."/>
            <person name="Rohde M."/>
            <person name="Jarek M."/>
            <person name="Friedl T."/>
            <person name="Seufert S."/>
            <person name="Schumacher M."/>
            <person name="Overmann J."/>
            <person name="Neumann-Schaal M."/>
            <person name="Petersen J."/>
        </authorList>
    </citation>
    <scope>NUCLEOTIDE SEQUENCE [LARGE SCALE GENOMIC DNA]</scope>
    <source>
        <strain evidence="1">PCC 7102</strain>
    </source>
</reference>
<comment type="caution">
    <text evidence="1">The sequence shown here is derived from an EMBL/GenBank/DDBJ whole genome shotgun (WGS) entry which is preliminary data.</text>
</comment>
<dbReference type="RefSeq" id="WP_127087026.1">
    <property type="nucleotide sequence ID" value="NZ_RSCL01000042.1"/>
</dbReference>
<accession>A0A3S1C1G5</accession>
<dbReference type="Gene3D" id="3.75.10.10">
    <property type="entry name" value="L-arginine/glycine Amidinotransferase, Chain A"/>
    <property type="match status" value="1"/>
</dbReference>
<evidence type="ECO:0000313" key="1">
    <source>
        <dbReference type="EMBL" id="RUS95291.1"/>
    </source>
</evidence>
<dbReference type="Pfam" id="PF19420">
    <property type="entry name" value="DDAH_eukar"/>
    <property type="match status" value="1"/>
</dbReference>
<dbReference type="Proteomes" id="UP000271624">
    <property type="component" value="Unassembled WGS sequence"/>
</dbReference>
<gene>
    <name evidence="1" type="ORF">DSM106972_090670</name>
</gene>
<protein>
    <recommendedName>
        <fullName evidence="3">Amidinotransferase</fullName>
    </recommendedName>
</protein>
<keyword evidence="2" id="KW-1185">Reference proteome</keyword>